<gene>
    <name evidence="1" type="ORF">F2Q65_08820</name>
</gene>
<dbReference type="Proteomes" id="UP000322981">
    <property type="component" value="Unassembled WGS sequence"/>
</dbReference>
<evidence type="ECO:0008006" key="3">
    <source>
        <dbReference type="Google" id="ProtNLM"/>
    </source>
</evidence>
<dbReference type="OrthoDB" id="5725705at2"/>
<dbReference type="EMBL" id="VWXX01000010">
    <property type="protein sequence ID" value="KAA6185415.1"/>
    <property type="molecule type" value="Genomic_DNA"/>
</dbReference>
<dbReference type="AlphaFoldDB" id="A0A5M8FRG3"/>
<organism evidence="1 2">
    <name type="scientific">Thiohalocapsa marina</name>
    <dbReference type="NCBI Taxonomy" id="424902"/>
    <lineage>
        <taxon>Bacteria</taxon>
        <taxon>Pseudomonadati</taxon>
        <taxon>Pseudomonadota</taxon>
        <taxon>Gammaproteobacteria</taxon>
        <taxon>Chromatiales</taxon>
        <taxon>Chromatiaceae</taxon>
        <taxon>Thiohalocapsa</taxon>
    </lineage>
</organism>
<accession>A0A5M8FRG3</accession>
<dbReference type="SUPFAM" id="SSF56925">
    <property type="entry name" value="OMPA-like"/>
    <property type="match status" value="1"/>
</dbReference>
<keyword evidence="2" id="KW-1185">Reference proteome</keyword>
<protein>
    <recommendedName>
        <fullName evidence="3">Outer membrane beta-barrel protein</fullName>
    </recommendedName>
</protein>
<sequence>MGVLLAAPAAAQDSGWSFAVSPYLWAPGIESAVETQWGTVGVDMSTSDVLSDLDLAFMGAFEARNGRWGLIADLFYAELSQSRANPLGPLFTRGRIETSAKALSGYAGYRVSEKERLAVDALVGFRVTDLELDLSLSPGVLPGQRLGVSGTWVDPVIGVRARVAIGENWFATTLADLGGFGGDSDQTWQVLAIVGYQLDARWSVQGGWRWFSAEHELEGLDVETDFSGPLLGLTARF</sequence>
<comment type="caution">
    <text evidence="1">The sequence shown here is derived from an EMBL/GenBank/DDBJ whole genome shotgun (WGS) entry which is preliminary data.</text>
</comment>
<proteinExistence type="predicted"/>
<evidence type="ECO:0000313" key="2">
    <source>
        <dbReference type="Proteomes" id="UP000322981"/>
    </source>
</evidence>
<reference evidence="1 2" key="1">
    <citation type="submission" date="2019-09" db="EMBL/GenBank/DDBJ databases">
        <title>Whole-genome sequence of the purple sulfur bacterium Thiohalocapsa marina DSM 19078.</title>
        <authorList>
            <person name="Kyndt J.A."/>
            <person name="Meyer T.E."/>
        </authorList>
    </citation>
    <scope>NUCLEOTIDE SEQUENCE [LARGE SCALE GENOMIC DNA]</scope>
    <source>
        <strain evidence="1 2">DSM 19078</strain>
    </source>
</reference>
<dbReference type="InterPro" id="IPR011250">
    <property type="entry name" value="OMP/PagP_B-barrel"/>
</dbReference>
<evidence type="ECO:0000313" key="1">
    <source>
        <dbReference type="EMBL" id="KAA6185415.1"/>
    </source>
</evidence>
<name>A0A5M8FRG3_9GAMM</name>